<feature type="compositionally biased region" description="Polar residues" evidence="1">
    <location>
        <begin position="143"/>
        <end position="158"/>
    </location>
</feature>
<dbReference type="GO" id="GO:0006405">
    <property type="term" value="P:RNA export from nucleus"/>
    <property type="evidence" value="ECO:0007669"/>
    <property type="project" value="TreeGrafter"/>
</dbReference>
<accession>A0A9D4KVJ0</accession>
<feature type="region of interest" description="Disordered" evidence="1">
    <location>
        <begin position="571"/>
        <end position="591"/>
    </location>
</feature>
<feature type="compositionally biased region" description="Low complexity" evidence="1">
    <location>
        <begin position="571"/>
        <end position="581"/>
    </location>
</feature>
<feature type="region of interest" description="Disordered" evidence="1">
    <location>
        <begin position="246"/>
        <end position="296"/>
    </location>
</feature>
<gene>
    <name evidence="2" type="ORF">DPMN_088987</name>
</gene>
<organism evidence="2 3">
    <name type="scientific">Dreissena polymorpha</name>
    <name type="common">Zebra mussel</name>
    <name type="synonym">Mytilus polymorpha</name>
    <dbReference type="NCBI Taxonomy" id="45954"/>
    <lineage>
        <taxon>Eukaryota</taxon>
        <taxon>Metazoa</taxon>
        <taxon>Spiralia</taxon>
        <taxon>Lophotrochozoa</taxon>
        <taxon>Mollusca</taxon>
        <taxon>Bivalvia</taxon>
        <taxon>Autobranchia</taxon>
        <taxon>Heteroconchia</taxon>
        <taxon>Euheterodonta</taxon>
        <taxon>Imparidentia</taxon>
        <taxon>Neoheterodontei</taxon>
        <taxon>Myida</taxon>
        <taxon>Dreissenoidea</taxon>
        <taxon>Dreissenidae</taxon>
        <taxon>Dreissena</taxon>
    </lineage>
</organism>
<feature type="compositionally biased region" description="Basic and acidic residues" evidence="1">
    <location>
        <begin position="582"/>
        <end position="591"/>
    </location>
</feature>
<feature type="region of interest" description="Disordered" evidence="1">
    <location>
        <begin position="143"/>
        <end position="175"/>
    </location>
</feature>
<dbReference type="GO" id="GO:0017056">
    <property type="term" value="F:structural constituent of nuclear pore"/>
    <property type="evidence" value="ECO:0007669"/>
    <property type="project" value="TreeGrafter"/>
</dbReference>
<feature type="region of interest" description="Disordered" evidence="1">
    <location>
        <begin position="666"/>
        <end position="726"/>
    </location>
</feature>
<name>A0A9D4KVJ0_DREPO</name>
<sequence>MPRTYVDNAYNRRIGRVGMPLGSMVVSQDGSISSATYVDNAYNRSLGRVGMPRGSMPISNRCGRSYGYSDIPIRFSTLTPNDDDDSGSRSTSVTISESAASSSKTYVDNAYNRSVGQVGIQASSTASGLPAFGSAGLTNRSGASAPLSFTPSNISTPVAQPGPPSTNTSQGTGPATLIIFSSTSAGITGSSASFTSTQPATTSSFGTFAARLNNEGGKAGAGANSFSFMPTAPAGTSVGFGVKTATGDATLDAPRSPTEAPPPRYPSGGASAQSPRYSPTPGQTDLTPGAADLTPGTADLTLTAADLTPGAADLTPGAADLTPGPADLTPGAADLTPGAADLTPGPADQAEIQFSQSIREEINHFEREMGELRARAAGVDMRVGSREEMTQLLAHTQDMQAFSDEIRKTVQDQNQKVQGERMLCLDLFSQVEECRRRWKLNTDPKYLHLLKTCALDPGGAERLKHLQQQYQLLDQILSRLRDVDLILDTQWEEYQNRKTNKMAMPTNDALYRVVKSNHSLITAHKGKLRQLEERLKQLKLYNQTSTWSNTSITTSHDVSEFSNLADTLLSGSPIKSSSSHSSVKEERKMSRTKMERLRDHLMSRNGPTVRSTKPGHRSVLTIPDHQLVTARSTTDRENGAMYGNTPQRGAGEFVKWGERDVDRMAQPNHQKDKSSKSQPGNQPVSNKVGGLKGFSQGIIDKGEKMMEKGQQLIMSRDPASTKPGSM</sequence>
<evidence type="ECO:0000256" key="1">
    <source>
        <dbReference type="SAM" id="MobiDB-lite"/>
    </source>
</evidence>
<keyword evidence="3" id="KW-1185">Reference proteome</keyword>
<evidence type="ECO:0000313" key="2">
    <source>
        <dbReference type="EMBL" id="KAH3846685.1"/>
    </source>
</evidence>
<feature type="compositionally biased region" description="Low complexity" evidence="1">
    <location>
        <begin position="90"/>
        <end position="99"/>
    </location>
</feature>
<comment type="caution">
    <text evidence="2">The sequence shown here is derived from an EMBL/GenBank/DDBJ whole genome shotgun (WGS) entry which is preliminary data.</text>
</comment>
<protein>
    <submittedName>
        <fullName evidence="2">Uncharacterized protein</fullName>
    </submittedName>
</protein>
<feature type="compositionally biased region" description="Polar residues" evidence="1">
    <location>
        <begin position="270"/>
        <end position="286"/>
    </location>
</feature>
<evidence type="ECO:0000313" key="3">
    <source>
        <dbReference type="Proteomes" id="UP000828390"/>
    </source>
</evidence>
<feature type="region of interest" description="Disordered" evidence="1">
    <location>
        <begin position="630"/>
        <end position="652"/>
    </location>
</feature>
<proteinExistence type="predicted"/>
<dbReference type="InterPro" id="IPR026054">
    <property type="entry name" value="Nucleoporin"/>
</dbReference>
<dbReference type="PANTHER" id="PTHR23193:SF46">
    <property type="entry name" value="NUCLEAR PORE COMPLEX PROTEIN NUP214"/>
    <property type="match status" value="1"/>
</dbReference>
<feature type="compositionally biased region" description="Basic and acidic residues" evidence="1">
    <location>
        <begin position="666"/>
        <end position="675"/>
    </location>
</feature>
<dbReference type="GO" id="GO:0005643">
    <property type="term" value="C:nuclear pore"/>
    <property type="evidence" value="ECO:0007669"/>
    <property type="project" value="TreeGrafter"/>
</dbReference>
<dbReference type="PANTHER" id="PTHR23193">
    <property type="entry name" value="NUCLEAR PORE COMPLEX PROTEIN NUP"/>
    <property type="match status" value="1"/>
</dbReference>
<dbReference type="Proteomes" id="UP000828390">
    <property type="component" value="Unassembled WGS sequence"/>
</dbReference>
<feature type="region of interest" description="Disordered" evidence="1">
    <location>
        <begin position="78"/>
        <end position="99"/>
    </location>
</feature>
<dbReference type="EMBL" id="JAIWYP010000003">
    <property type="protein sequence ID" value="KAH3846685.1"/>
    <property type="molecule type" value="Genomic_DNA"/>
</dbReference>
<dbReference type="AlphaFoldDB" id="A0A9D4KVJ0"/>
<dbReference type="GO" id="GO:0006606">
    <property type="term" value="P:protein import into nucleus"/>
    <property type="evidence" value="ECO:0007669"/>
    <property type="project" value="TreeGrafter"/>
</dbReference>
<reference evidence="2" key="1">
    <citation type="journal article" date="2019" name="bioRxiv">
        <title>The Genome of the Zebra Mussel, Dreissena polymorpha: A Resource for Invasive Species Research.</title>
        <authorList>
            <person name="McCartney M.A."/>
            <person name="Auch B."/>
            <person name="Kono T."/>
            <person name="Mallez S."/>
            <person name="Zhang Y."/>
            <person name="Obille A."/>
            <person name="Becker A."/>
            <person name="Abrahante J.E."/>
            <person name="Garbe J."/>
            <person name="Badalamenti J.P."/>
            <person name="Herman A."/>
            <person name="Mangelson H."/>
            <person name="Liachko I."/>
            <person name="Sullivan S."/>
            <person name="Sone E.D."/>
            <person name="Koren S."/>
            <person name="Silverstein K.A.T."/>
            <person name="Beckman K.B."/>
            <person name="Gohl D.M."/>
        </authorList>
    </citation>
    <scope>NUCLEOTIDE SEQUENCE</scope>
    <source>
        <strain evidence="2">Duluth1</strain>
        <tissue evidence="2">Whole animal</tissue>
    </source>
</reference>
<feature type="compositionally biased region" description="Polar residues" evidence="1">
    <location>
        <begin position="676"/>
        <end position="685"/>
    </location>
</feature>
<dbReference type="GO" id="GO:0008139">
    <property type="term" value="F:nuclear localization sequence binding"/>
    <property type="evidence" value="ECO:0007669"/>
    <property type="project" value="TreeGrafter"/>
</dbReference>
<reference evidence="2" key="2">
    <citation type="submission" date="2020-11" db="EMBL/GenBank/DDBJ databases">
        <authorList>
            <person name="McCartney M.A."/>
            <person name="Auch B."/>
            <person name="Kono T."/>
            <person name="Mallez S."/>
            <person name="Becker A."/>
            <person name="Gohl D.M."/>
            <person name="Silverstein K.A.T."/>
            <person name="Koren S."/>
            <person name="Bechman K.B."/>
            <person name="Herman A."/>
            <person name="Abrahante J.E."/>
            <person name="Garbe J."/>
        </authorList>
    </citation>
    <scope>NUCLEOTIDE SEQUENCE</scope>
    <source>
        <strain evidence="2">Duluth1</strain>
        <tissue evidence="2">Whole animal</tissue>
    </source>
</reference>